<evidence type="ECO:0000313" key="1">
    <source>
        <dbReference type="EMBL" id="KAG8658159.1"/>
    </source>
</evidence>
<organism evidence="1 2">
    <name type="scientific">Manihot esculenta</name>
    <name type="common">Cassava</name>
    <name type="synonym">Jatropha manihot</name>
    <dbReference type="NCBI Taxonomy" id="3983"/>
    <lineage>
        <taxon>Eukaryota</taxon>
        <taxon>Viridiplantae</taxon>
        <taxon>Streptophyta</taxon>
        <taxon>Embryophyta</taxon>
        <taxon>Tracheophyta</taxon>
        <taxon>Spermatophyta</taxon>
        <taxon>Magnoliopsida</taxon>
        <taxon>eudicotyledons</taxon>
        <taxon>Gunneridae</taxon>
        <taxon>Pentapetalae</taxon>
        <taxon>rosids</taxon>
        <taxon>fabids</taxon>
        <taxon>Malpighiales</taxon>
        <taxon>Euphorbiaceae</taxon>
        <taxon>Crotonoideae</taxon>
        <taxon>Manihoteae</taxon>
        <taxon>Manihot</taxon>
    </lineage>
</organism>
<accession>A0ACB7HZC5</accession>
<dbReference type="EMBL" id="CM004389">
    <property type="protein sequence ID" value="KAG8658159.1"/>
    <property type="molecule type" value="Genomic_DNA"/>
</dbReference>
<sequence length="71" mass="8359">MRMCVNPSNPMLFDFCWVWFIGEDSGCPEQCCLTFREFGLDWFWKGFIFFFGIRPYVFGAYDTTAVKEGEA</sequence>
<protein>
    <submittedName>
        <fullName evidence="1">Uncharacterized protein</fullName>
    </submittedName>
</protein>
<name>A0ACB7HZC5_MANES</name>
<gene>
    <name evidence="1" type="ORF">MANES_03G126601v8</name>
</gene>
<proteinExistence type="predicted"/>
<evidence type="ECO:0000313" key="2">
    <source>
        <dbReference type="Proteomes" id="UP000091857"/>
    </source>
</evidence>
<reference evidence="2" key="1">
    <citation type="journal article" date="2016" name="Nat. Biotechnol.">
        <title>Sequencing wild and cultivated cassava and related species reveals extensive interspecific hybridization and genetic diversity.</title>
        <authorList>
            <person name="Bredeson J.V."/>
            <person name="Lyons J.B."/>
            <person name="Prochnik S.E."/>
            <person name="Wu G.A."/>
            <person name="Ha C.M."/>
            <person name="Edsinger-Gonzales E."/>
            <person name="Grimwood J."/>
            <person name="Schmutz J."/>
            <person name="Rabbi I.Y."/>
            <person name="Egesi C."/>
            <person name="Nauluvula P."/>
            <person name="Lebot V."/>
            <person name="Ndunguru J."/>
            <person name="Mkamilo G."/>
            <person name="Bart R.S."/>
            <person name="Setter T.L."/>
            <person name="Gleadow R.M."/>
            <person name="Kulakow P."/>
            <person name="Ferguson M.E."/>
            <person name="Rounsley S."/>
            <person name="Rokhsar D.S."/>
        </authorList>
    </citation>
    <scope>NUCLEOTIDE SEQUENCE [LARGE SCALE GENOMIC DNA]</scope>
    <source>
        <strain evidence="2">cv. AM560-2</strain>
    </source>
</reference>
<dbReference type="Proteomes" id="UP000091857">
    <property type="component" value="Chromosome 3"/>
</dbReference>
<keyword evidence="2" id="KW-1185">Reference proteome</keyword>
<comment type="caution">
    <text evidence="1">The sequence shown here is derived from an EMBL/GenBank/DDBJ whole genome shotgun (WGS) entry which is preliminary data.</text>
</comment>